<evidence type="ECO:0000313" key="3">
    <source>
        <dbReference type="EMBL" id="GMA38064.1"/>
    </source>
</evidence>
<dbReference type="RefSeq" id="WP_284302166.1">
    <property type="nucleotide sequence ID" value="NZ_BSUO01000001.1"/>
</dbReference>
<dbReference type="Gene3D" id="3.60.20.10">
    <property type="entry name" value="Glutamine Phosphoribosylpyrophosphate, subunit 1, domain 1"/>
    <property type="match status" value="1"/>
</dbReference>
<evidence type="ECO:0000313" key="4">
    <source>
        <dbReference type="Proteomes" id="UP001157126"/>
    </source>
</evidence>
<dbReference type="InterPro" id="IPR029055">
    <property type="entry name" value="Ntn_hydrolases_N"/>
</dbReference>
<dbReference type="Proteomes" id="UP001157126">
    <property type="component" value="Unassembled WGS sequence"/>
</dbReference>
<dbReference type="InterPro" id="IPR017932">
    <property type="entry name" value="GATase_2_dom"/>
</dbReference>
<organism evidence="3 4">
    <name type="scientific">Mobilicoccus caccae</name>
    <dbReference type="NCBI Taxonomy" id="1859295"/>
    <lineage>
        <taxon>Bacteria</taxon>
        <taxon>Bacillati</taxon>
        <taxon>Actinomycetota</taxon>
        <taxon>Actinomycetes</taxon>
        <taxon>Micrococcales</taxon>
        <taxon>Dermatophilaceae</taxon>
        <taxon>Mobilicoccus</taxon>
    </lineage>
</organism>
<proteinExistence type="predicted"/>
<comment type="caution">
    <text evidence="3">The sequence shown here is derived from an EMBL/GenBank/DDBJ whole genome shotgun (WGS) entry which is preliminary data.</text>
</comment>
<evidence type="ECO:0000259" key="2">
    <source>
        <dbReference type="PROSITE" id="PS51278"/>
    </source>
</evidence>
<reference evidence="4" key="1">
    <citation type="journal article" date="2019" name="Int. J. Syst. Evol. Microbiol.">
        <title>The Global Catalogue of Microorganisms (GCM) 10K type strain sequencing project: providing services to taxonomists for standard genome sequencing and annotation.</title>
        <authorList>
            <consortium name="The Broad Institute Genomics Platform"/>
            <consortium name="The Broad Institute Genome Sequencing Center for Infectious Disease"/>
            <person name="Wu L."/>
            <person name="Ma J."/>
        </authorList>
    </citation>
    <scope>NUCLEOTIDE SEQUENCE [LARGE SCALE GENOMIC DNA]</scope>
    <source>
        <strain evidence="4">NBRC 113072</strain>
    </source>
</reference>
<name>A0ABQ6IJH3_9MICO</name>
<feature type="domain" description="Glutamine amidotransferase type-2" evidence="2">
    <location>
        <begin position="2"/>
        <end position="293"/>
    </location>
</feature>
<dbReference type="InterPro" id="IPR026869">
    <property type="entry name" value="EgtC-like"/>
</dbReference>
<dbReference type="PANTHER" id="PTHR42824:SF1">
    <property type="entry name" value="GLUTAMINE AMIDOTRANSFERASE YAFJ-RELATED"/>
    <property type="match status" value="1"/>
</dbReference>
<protein>
    <submittedName>
        <fullName evidence="3">Class II glutamine amidotransferase</fullName>
    </submittedName>
</protein>
<dbReference type="Pfam" id="PF13230">
    <property type="entry name" value="GATase_4"/>
    <property type="match status" value="1"/>
</dbReference>
<keyword evidence="4" id="KW-1185">Reference proteome</keyword>
<sequence>MCRLFGLSAGSHRASATVWLLHAPDSLRRQSHANPDGTGLGTFDADGSPVVERQPLAAYEDAAFAREARRRESTTFVAHVRRATTGGISEENTQPFTLDGRIFAHNGVIEGLPDLERHLGADLRRVRGETDSERVFALVTAEIARAGGDVGAGITSATAWIADRLPVFALNILLSTPTDLWALRYPDTHELWLLDRRDADGPLHHRSAAGTAVHSADLAQIPSIVVASEPMDGDDGWRLLPSGVLVHVTGALDIEERLVLAHPPRHLLTLADLAPAVAASQRLSRSGAIHDPE</sequence>
<evidence type="ECO:0000256" key="1">
    <source>
        <dbReference type="ARBA" id="ARBA00022962"/>
    </source>
</evidence>
<dbReference type="CDD" id="cd01908">
    <property type="entry name" value="YafJ"/>
    <property type="match status" value="1"/>
</dbReference>
<gene>
    <name evidence="3" type="ORF">GCM10025883_01090</name>
</gene>
<accession>A0ABQ6IJH3</accession>
<keyword evidence="1 3" id="KW-0315">Glutamine amidotransferase</keyword>
<dbReference type="SUPFAM" id="SSF56235">
    <property type="entry name" value="N-terminal nucleophile aminohydrolases (Ntn hydrolases)"/>
    <property type="match status" value="1"/>
</dbReference>
<dbReference type="PROSITE" id="PS51278">
    <property type="entry name" value="GATASE_TYPE_2"/>
    <property type="match status" value="1"/>
</dbReference>
<dbReference type="PANTHER" id="PTHR42824">
    <property type="entry name" value="GLUTAMINE AMIDOTRANSFERASE"/>
    <property type="match status" value="1"/>
</dbReference>
<dbReference type="EMBL" id="BSUO01000001">
    <property type="protein sequence ID" value="GMA38064.1"/>
    <property type="molecule type" value="Genomic_DNA"/>
</dbReference>